<dbReference type="OrthoDB" id="7059163at2"/>
<evidence type="ECO:0000256" key="3">
    <source>
        <dbReference type="ARBA" id="ARBA00022964"/>
    </source>
</evidence>
<dbReference type="AlphaFoldDB" id="A0A1I2PSQ7"/>
<evidence type="ECO:0000256" key="2">
    <source>
        <dbReference type="ARBA" id="ARBA00022723"/>
    </source>
</evidence>
<keyword evidence="4" id="KW-0560">Oxidoreductase</keyword>
<evidence type="ECO:0000256" key="5">
    <source>
        <dbReference type="ARBA" id="ARBA00023004"/>
    </source>
</evidence>
<dbReference type="RefSeq" id="WP_089752750.1">
    <property type="nucleotide sequence ID" value="NZ_FOOG01000027.1"/>
</dbReference>
<keyword evidence="3 7" id="KW-0223">Dioxygenase</keyword>
<dbReference type="EMBL" id="FOOG01000027">
    <property type="protein sequence ID" value="SFG19305.1"/>
    <property type="molecule type" value="Genomic_DNA"/>
</dbReference>
<organism evidence="7 8">
    <name type="scientific">Halobacillus alkaliphilus</name>
    <dbReference type="NCBI Taxonomy" id="396056"/>
    <lineage>
        <taxon>Bacteria</taxon>
        <taxon>Bacillati</taxon>
        <taxon>Bacillota</taxon>
        <taxon>Bacilli</taxon>
        <taxon>Bacillales</taxon>
        <taxon>Bacillaceae</taxon>
        <taxon>Halobacillus</taxon>
    </lineage>
</organism>
<dbReference type="GO" id="GO:0008198">
    <property type="term" value="F:ferrous iron binding"/>
    <property type="evidence" value="ECO:0007669"/>
    <property type="project" value="TreeGrafter"/>
</dbReference>
<dbReference type="InterPro" id="IPR014710">
    <property type="entry name" value="RmlC-like_jellyroll"/>
</dbReference>
<dbReference type="PANTHER" id="PTHR12918">
    <property type="entry name" value="CYSTEINE DIOXYGENASE"/>
    <property type="match status" value="1"/>
</dbReference>
<evidence type="ECO:0000256" key="1">
    <source>
        <dbReference type="ARBA" id="ARBA00006622"/>
    </source>
</evidence>
<dbReference type="InterPro" id="IPR011051">
    <property type="entry name" value="RmlC_Cupin_sf"/>
</dbReference>
<reference evidence="8" key="1">
    <citation type="submission" date="2016-10" db="EMBL/GenBank/DDBJ databases">
        <authorList>
            <person name="Varghese N."/>
            <person name="Submissions S."/>
        </authorList>
    </citation>
    <scope>NUCLEOTIDE SEQUENCE [LARGE SCALE GENOMIC DNA]</scope>
    <source>
        <strain evidence="8">FP5</strain>
    </source>
</reference>
<dbReference type="Pfam" id="PF05995">
    <property type="entry name" value="CDO_I"/>
    <property type="match status" value="1"/>
</dbReference>
<accession>A0A1I2PSQ7</accession>
<sequence length="186" mass="21175">MDIKDRASNILGSMSSYSDEALKKALLKLKVQKREAEAWLEAPGPRPYYRQLLYADEQVELLVMNWADIECAPHDHGDSTGWIQVLSGATRHTIFKVEKGYLPKAVFSETKKEGVLLFAPRHGVHKMGREGTNPLITLHLYSPPIRGMKVYDLKTCAACIVSSDCGAWWPEETRQKIKEIRLKHFH</sequence>
<name>A0A1I2PSQ7_9BACI</name>
<dbReference type="GO" id="GO:0016702">
    <property type="term" value="F:oxidoreductase activity, acting on single donors with incorporation of molecular oxygen, incorporation of two atoms of oxygen"/>
    <property type="evidence" value="ECO:0007669"/>
    <property type="project" value="InterPro"/>
</dbReference>
<proteinExistence type="inferred from homology"/>
<evidence type="ECO:0000313" key="8">
    <source>
        <dbReference type="Proteomes" id="UP000198897"/>
    </source>
</evidence>
<dbReference type="Proteomes" id="UP000198897">
    <property type="component" value="Unassembled WGS sequence"/>
</dbReference>
<feature type="binding site" evidence="6">
    <location>
        <position position="76"/>
    </location>
    <ligand>
        <name>Fe cation</name>
        <dbReference type="ChEBI" id="CHEBI:24875"/>
        <note>catalytic</note>
    </ligand>
</feature>
<dbReference type="SUPFAM" id="SSF51182">
    <property type="entry name" value="RmlC-like cupins"/>
    <property type="match status" value="1"/>
</dbReference>
<dbReference type="InterPro" id="IPR010300">
    <property type="entry name" value="CDO_1"/>
</dbReference>
<gene>
    <name evidence="7" type="ORF">SAMN05216353_12749</name>
</gene>
<evidence type="ECO:0000313" key="7">
    <source>
        <dbReference type="EMBL" id="SFG19305.1"/>
    </source>
</evidence>
<dbReference type="PANTHER" id="PTHR12918:SF1">
    <property type="entry name" value="CYSTEINE DIOXYGENASE TYPE 1"/>
    <property type="match status" value="1"/>
</dbReference>
<keyword evidence="8" id="KW-1185">Reference proteome</keyword>
<keyword evidence="2 6" id="KW-0479">Metal-binding</keyword>
<dbReference type="Gene3D" id="2.60.120.10">
    <property type="entry name" value="Jelly Rolls"/>
    <property type="match status" value="1"/>
</dbReference>
<dbReference type="CDD" id="cd10548">
    <property type="entry name" value="cupin_CDO"/>
    <property type="match status" value="1"/>
</dbReference>
<protein>
    <submittedName>
        <fullName evidence="7">Cysteine dioxygenase</fullName>
    </submittedName>
</protein>
<feature type="binding site" evidence="6">
    <location>
        <position position="74"/>
    </location>
    <ligand>
        <name>Fe cation</name>
        <dbReference type="ChEBI" id="CHEBI:24875"/>
        <note>catalytic</note>
    </ligand>
</feature>
<keyword evidence="5 6" id="KW-0408">Iron</keyword>
<comment type="similarity">
    <text evidence="1">Belongs to the cysteine dioxygenase family.</text>
</comment>
<feature type="binding site" evidence="6">
    <location>
        <position position="125"/>
    </location>
    <ligand>
        <name>Fe cation</name>
        <dbReference type="ChEBI" id="CHEBI:24875"/>
        <note>catalytic</note>
    </ligand>
</feature>
<evidence type="ECO:0000256" key="6">
    <source>
        <dbReference type="PIRSR" id="PIRSR610300-51"/>
    </source>
</evidence>
<evidence type="ECO:0000256" key="4">
    <source>
        <dbReference type="ARBA" id="ARBA00023002"/>
    </source>
</evidence>